<dbReference type="EMBL" id="CP005080">
    <property type="protein sequence ID" value="AGK78139.1"/>
    <property type="molecule type" value="Genomic_DNA"/>
</dbReference>
<organism evidence="2 3">
    <name type="scientific">Streptomyces microflavus DSM 40593</name>
    <dbReference type="NCBI Taxonomy" id="1303692"/>
    <lineage>
        <taxon>Bacteria</taxon>
        <taxon>Bacillati</taxon>
        <taxon>Actinomycetota</taxon>
        <taxon>Actinomycetes</taxon>
        <taxon>Kitasatosporales</taxon>
        <taxon>Streptomycetaceae</taxon>
        <taxon>Streptomyces</taxon>
    </lineage>
</organism>
<dbReference type="AlphaFoldDB" id="N0CT89"/>
<dbReference type="eggNOG" id="COG3593">
    <property type="taxonomic scope" value="Bacteria"/>
</dbReference>
<evidence type="ECO:0000259" key="1">
    <source>
        <dbReference type="SMART" id="SM00382"/>
    </source>
</evidence>
<name>N0CT89_STRMI</name>
<dbReference type="InterPro" id="IPR027417">
    <property type="entry name" value="P-loop_NTPase"/>
</dbReference>
<dbReference type="PANTHER" id="PTHR43581">
    <property type="entry name" value="ATP/GTP PHOSPHATASE"/>
    <property type="match status" value="1"/>
</dbReference>
<gene>
    <name evidence="2" type="ORF">SFUL_3205</name>
</gene>
<dbReference type="InterPro" id="IPR003593">
    <property type="entry name" value="AAA+_ATPase"/>
</dbReference>
<dbReference type="PATRIC" id="fig|1303692.3.peg.3226"/>
<dbReference type="InterPro" id="IPR003959">
    <property type="entry name" value="ATPase_AAA_core"/>
</dbReference>
<evidence type="ECO:0000313" key="2">
    <source>
        <dbReference type="EMBL" id="AGK78139.1"/>
    </source>
</evidence>
<dbReference type="GO" id="GO:0016887">
    <property type="term" value="F:ATP hydrolysis activity"/>
    <property type="evidence" value="ECO:0007669"/>
    <property type="project" value="InterPro"/>
</dbReference>
<dbReference type="Proteomes" id="UP000013304">
    <property type="component" value="Chromosome"/>
</dbReference>
<dbReference type="SUPFAM" id="SSF52540">
    <property type="entry name" value="P-loop containing nucleoside triphosphate hydrolases"/>
    <property type="match status" value="1"/>
</dbReference>
<dbReference type="RefSeq" id="WP_015609494.1">
    <property type="nucleotide sequence ID" value="NC_021177.1"/>
</dbReference>
<reference evidence="2 3" key="1">
    <citation type="submission" date="2013-04" db="EMBL/GenBank/DDBJ databases">
        <title>Complete genome sequence of Streptomyces fulvissimus.</title>
        <authorList>
            <person name="Myronovskyi M."/>
            <person name="Tokovenko B."/>
            <person name="Manderscheid N."/>
            <person name="Petzke L."/>
            <person name="Luzhetskyy A."/>
        </authorList>
    </citation>
    <scope>NUCLEOTIDE SEQUENCE [LARGE SCALE GENOMIC DNA]</scope>
    <source>
        <strain evidence="2 3">DSM 40593</strain>
    </source>
</reference>
<dbReference type="Pfam" id="PF13304">
    <property type="entry name" value="AAA_21"/>
    <property type="match status" value="1"/>
</dbReference>
<sequence>MQVIVQHYGSLVPSGPEALVLEVDDWDDFGYRTSYHLWYRTPTDTWNLGPVKIAVPRQKAGAVPFERGRFDDGLPGEFFSLGQSDSYYDEISKLGGGKRAEILEALCDLAYFPNRLQDAKQHRVTEVSLLRSVEEQTVRAQFNRIARGGVRLTEYRFRYNAPGQATNGVDFQVVPESSPSSNVHVLIGRNGVGKTTLLRNLAGAVARPDLDGRFGSVHMLPTSTSEAGEQFANVVSVTFSAFDPFVDIEALAPDADNAPSRAASYAYVGLRSGVDHDFTVEDRTTLHDRLRQDFNAALTEIFTSRALTDWREAMLLLSRDPQFAESGIAAFARDIRAGMRLRSSQVEDLTSEFSRLSSGHAIVALTMTQLVHSVAEQSLVLLDEPEAHLHPPLLASFMQALSKLLTDRNGVAVVATHSPVVLQTAPRSCVYKLIRYGETSRFERPQVETYGENVGALTHEVFGLEVMHSGFYAEITKAVTRMDSYEQVLTHFGGQLGSEARGLVRILLAEKTNRAV</sequence>
<evidence type="ECO:0000313" key="3">
    <source>
        <dbReference type="Proteomes" id="UP000013304"/>
    </source>
</evidence>
<dbReference type="Gene3D" id="3.40.50.300">
    <property type="entry name" value="P-loop containing nucleotide triphosphate hydrolases"/>
    <property type="match status" value="1"/>
</dbReference>
<feature type="domain" description="AAA+ ATPase" evidence="1">
    <location>
        <begin position="180"/>
        <end position="441"/>
    </location>
</feature>
<dbReference type="SMART" id="SM00382">
    <property type="entry name" value="AAA"/>
    <property type="match status" value="1"/>
</dbReference>
<proteinExistence type="predicted"/>
<dbReference type="GO" id="GO:0005524">
    <property type="term" value="F:ATP binding"/>
    <property type="evidence" value="ECO:0007669"/>
    <property type="project" value="InterPro"/>
</dbReference>
<dbReference type="KEGG" id="sfi:SFUL_3205"/>
<protein>
    <submittedName>
        <fullName evidence="2">Lambdoid prophage protein</fullName>
    </submittedName>
</protein>
<dbReference type="HOGENOM" id="CLU_028965_0_1_11"/>
<dbReference type="PANTHER" id="PTHR43581:SF4">
    <property type="entry name" value="ATP_GTP PHOSPHATASE"/>
    <property type="match status" value="1"/>
</dbReference>
<dbReference type="InterPro" id="IPR051396">
    <property type="entry name" value="Bact_Antivir_Def_Nuclease"/>
</dbReference>
<accession>N0CT89</accession>